<accession>A0A0F9T2A6</accession>
<organism evidence="2">
    <name type="scientific">marine sediment metagenome</name>
    <dbReference type="NCBI Taxonomy" id="412755"/>
    <lineage>
        <taxon>unclassified sequences</taxon>
        <taxon>metagenomes</taxon>
        <taxon>ecological metagenomes</taxon>
    </lineage>
</organism>
<feature type="region of interest" description="Disordered" evidence="1">
    <location>
        <begin position="98"/>
        <end position="131"/>
    </location>
</feature>
<dbReference type="EMBL" id="LAZR01000345">
    <property type="protein sequence ID" value="KKN73344.1"/>
    <property type="molecule type" value="Genomic_DNA"/>
</dbReference>
<proteinExistence type="predicted"/>
<evidence type="ECO:0000313" key="2">
    <source>
        <dbReference type="EMBL" id="KKN73344.1"/>
    </source>
</evidence>
<name>A0A0F9T2A6_9ZZZZ</name>
<reference evidence="2" key="1">
    <citation type="journal article" date="2015" name="Nature">
        <title>Complex archaea that bridge the gap between prokaryotes and eukaryotes.</title>
        <authorList>
            <person name="Spang A."/>
            <person name="Saw J.H."/>
            <person name="Jorgensen S.L."/>
            <person name="Zaremba-Niedzwiedzka K."/>
            <person name="Martijn J."/>
            <person name="Lind A.E."/>
            <person name="van Eijk R."/>
            <person name="Schleper C."/>
            <person name="Guy L."/>
            <person name="Ettema T.J."/>
        </authorList>
    </citation>
    <scope>NUCLEOTIDE SEQUENCE</scope>
</reference>
<sequence>MGLWSMIFGGGGKEGKPNGRAVRLKAEPKEGCPKRKRRRTTLRLADQLIAEEAVGAQIEEEDEVQRAIDQMRDERQATVTAPFMETIDGLGDVAQVYLQEQSAEESAQEEEHHDGREEIQDHHEGSVGPDG</sequence>
<evidence type="ECO:0000256" key="1">
    <source>
        <dbReference type="SAM" id="MobiDB-lite"/>
    </source>
</evidence>
<gene>
    <name evidence="2" type="ORF">LCGC14_0401570</name>
</gene>
<feature type="compositionally biased region" description="Basic and acidic residues" evidence="1">
    <location>
        <begin position="109"/>
        <end position="125"/>
    </location>
</feature>
<protein>
    <submittedName>
        <fullName evidence="2">Uncharacterized protein</fullName>
    </submittedName>
</protein>
<comment type="caution">
    <text evidence="2">The sequence shown here is derived from an EMBL/GenBank/DDBJ whole genome shotgun (WGS) entry which is preliminary data.</text>
</comment>
<dbReference type="AlphaFoldDB" id="A0A0F9T2A6"/>